<dbReference type="Gene3D" id="1.20.1260.10">
    <property type="match status" value="1"/>
</dbReference>
<dbReference type="EMBL" id="JAHESD010000004">
    <property type="protein sequence ID" value="MBT1702221.1"/>
    <property type="molecule type" value="Genomic_DNA"/>
</dbReference>
<evidence type="ECO:0000259" key="1">
    <source>
        <dbReference type="Pfam" id="PF13628"/>
    </source>
</evidence>
<organism evidence="2 3">
    <name type="scientific">Chryseosolibacter indicus</name>
    <dbReference type="NCBI Taxonomy" id="2782351"/>
    <lineage>
        <taxon>Bacteria</taxon>
        <taxon>Pseudomonadati</taxon>
        <taxon>Bacteroidota</taxon>
        <taxon>Cytophagia</taxon>
        <taxon>Cytophagales</taxon>
        <taxon>Chryseotaleaceae</taxon>
        <taxon>Chryseosolibacter</taxon>
    </lineage>
</organism>
<protein>
    <submittedName>
        <fullName evidence="2">DUF4142 domain-containing protein</fullName>
    </submittedName>
</protein>
<dbReference type="InterPro" id="IPR025419">
    <property type="entry name" value="DUF4142"/>
</dbReference>
<gene>
    <name evidence="2" type="ORF">KK060_02965</name>
</gene>
<dbReference type="Pfam" id="PF13628">
    <property type="entry name" value="DUF4142"/>
    <property type="match status" value="1"/>
</dbReference>
<dbReference type="InterPro" id="IPR012347">
    <property type="entry name" value="Ferritin-like"/>
</dbReference>
<sequence length="185" mass="21198">MKTIYQVFVIAVISMILSCNSSNKDSVKQAQEQNLNSAIDEEISRFMTEAADARMMDIEEGKLAATKATTPELKQYGEWMVADHTKMLRELRMLAASKNIILPNTLSNKKADGLEDLKGQQGQDFDEKFIEMMKIDHKRDVNDFEDATDFKDKDIQKFAETYLPIVESHLEKIKQLEENKRVSSN</sequence>
<feature type="domain" description="DUF4142" evidence="1">
    <location>
        <begin position="45"/>
        <end position="176"/>
    </location>
</feature>
<dbReference type="PROSITE" id="PS51257">
    <property type="entry name" value="PROKAR_LIPOPROTEIN"/>
    <property type="match status" value="1"/>
</dbReference>
<dbReference type="PANTHER" id="PTHR38593:SF1">
    <property type="entry name" value="BLR2558 PROTEIN"/>
    <property type="match status" value="1"/>
</dbReference>
<comment type="caution">
    <text evidence="2">The sequence shown here is derived from an EMBL/GenBank/DDBJ whole genome shotgun (WGS) entry which is preliminary data.</text>
</comment>
<accession>A0ABS5VM78</accession>
<proteinExistence type="predicted"/>
<keyword evidence="3" id="KW-1185">Reference proteome</keyword>
<evidence type="ECO:0000313" key="3">
    <source>
        <dbReference type="Proteomes" id="UP000772618"/>
    </source>
</evidence>
<evidence type="ECO:0000313" key="2">
    <source>
        <dbReference type="EMBL" id="MBT1702221.1"/>
    </source>
</evidence>
<dbReference type="PANTHER" id="PTHR38593">
    <property type="entry name" value="BLR2558 PROTEIN"/>
    <property type="match status" value="1"/>
</dbReference>
<dbReference type="RefSeq" id="WP_254152004.1">
    <property type="nucleotide sequence ID" value="NZ_JAHESD010000004.1"/>
</dbReference>
<name>A0ABS5VM78_9BACT</name>
<reference evidence="2 3" key="1">
    <citation type="submission" date="2021-05" db="EMBL/GenBank/DDBJ databases">
        <title>A Polyphasic approach of four new species of the genus Ohtaekwangia: Ohtaekwangia histidinii sp. nov., Ohtaekwangia cretensis sp. nov., Ohtaekwangia indiensis sp. nov., Ohtaekwangia reichenbachii sp. nov. from diverse environment.</title>
        <authorList>
            <person name="Octaviana S."/>
        </authorList>
    </citation>
    <scope>NUCLEOTIDE SEQUENCE [LARGE SCALE GENOMIC DNA]</scope>
    <source>
        <strain evidence="2 3">PWU20</strain>
    </source>
</reference>
<dbReference type="Proteomes" id="UP000772618">
    <property type="component" value="Unassembled WGS sequence"/>
</dbReference>